<evidence type="ECO:0000313" key="2">
    <source>
        <dbReference type="EMBL" id="MDB2293695.1"/>
    </source>
</evidence>
<organism evidence="2 3">
    <name type="scientific">Halorubrum ezzemoulense</name>
    <name type="common">Halorubrum chaoviator</name>
    <dbReference type="NCBI Taxonomy" id="337243"/>
    <lineage>
        <taxon>Archaea</taxon>
        <taxon>Methanobacteriati</taxon>
        <taxon>Methanobacteriota</taxon>
        <taxon>Stenosarchaea group</taxon>
        <taxon>Halobacteria</taxon>
        <taxon>Halobacteriales</taxon>
        <taxon>Haloferacaceae</taxon>
        <taxon>Halorubrum</taxon>
    </lineage>
</organism>
<sequence length="190" mass="18855">MRRRDLLRASAAAVGGGGATLGLVALADDADAQAALTLEVTGDSATLGADESVTALTLAVDLEWAYDVPDSASPSTVVVELAAATDGDTPTVVASAESAELFTEAEGEESLEAGLLGEVVDGEALAPPDGERETVVDVEAQMRVETSGGEVLAEATATDSAPVTVERTAEASQYGSVGGSGSLTIETGSA</sequence>
<name>A0ABT4Z895_HALEZ</name>
<reference evidence="2 3" key="1">
    <citation type="submission" date="2023-01" db="EMBL/GenBank/DDBJ databases">
        <title>Halorubrum ezzemoulense from Santa Pola, Spain.</title>
        <authorList>
            <person name="Feng Y."/>
            <person name="Louyakis A.S."/>
            <person name="Gogarten J.P."/>
        </authorList>
    </citation>
    <scope>NUCLEOTIDE SEQUENCE [LARGE SCALE GENOMIC DNA]</scope>
    <source>
        <strain evidence="2 3">AMM015</strain>
    </source>
</reference>
<protein>
    <submittedName>
        <fullName evidence="2">Uncharacterized protein</fullName>
    </submittedName>
</protein>
<proteinExistence type="predicted"/>
<feature type="region of interest" description="Disordered" evidence="1">
    <location>
        <begin position="169"/>
        <end position="190"/>
    </location>
</feature>
<accession>A0ABT4Z895</accession>
<keyword evidence="3" id="KW-1185">Reference proteome</keyword>
<dbReference type="RefSeq" id="WP_271970455.1">
    <property type="nucleotide sequence ID" value="NZ_JAQLUK010000027.1"/>
</dbReference>
<dbReference type="Proteomes" id="UP001210528">
    <property type="component" value="Unassembled WGS sequence"/>
</dbReference>
<comment type="caution">
    <text evidence="2">The sequence shown here is derived from an EMBL/GenBank/DDBJ whole genome shotgun (WGS) entry which is preliminary data.</text>
</comment>
<gene>
    <name evidence="2" type="ORF">PM085_15670</name>
</gene>
<dbReference type="EMBL" id="JAQLUK010000027">
    <property type="protein sequence ID" value="MDB2293695.1"/>
    <property type="molecule type" value="Genomic_DNA"/>
</dbReference>
<evidence type="ECO:0000313" key="3">
    <source>
        <dbReference type="Proteomes" id="UP001210528"/>
    </source>
</evidence>
<evidence type="ECO:0000256" key="1">
    <source>
        <dbReference type="SAM" id="MobiDB-lite"/>
    </source>
</evidence>